<gene>
    <name evidence="2" type="ORF">NDU88_000567</name>
</gene>
<proteinExistence type="predicted"/>
<dbReference type="Proteomes" id="UP001066276">
    <property type="component" value="Chromosome 2_2"/>
</dbReference>
<evidence type="ECO:0000313" key="3">
    <source>
        <dbReference type="Proteomes" id="UP001066276"/>
    </source>
</evidence>
<name>A0AAV7URE7_PLEWA</name>
<keyword evidence="3" id="KW-1185">Reference proteome</keyword>
<feature type="compositionally biased region" description="Polar residues" evidence="1">
    <location>
        <begin position="90"/>
        <end position="101"/>
    </location>
</feature>
<comment type="caution">
    <text evidence="2">The sequence shown here is derived from an EMBL/GenBank/DDBJ whole genome shotgun (WGS) entry which is preliminary data.</text>
</comment>
<reference evidence="2" key="1">
    <citation type="journal article" date="2022" name="bioRxiv">
        <title>Sequencing and chromosome-scale assembly of the giantPleurodeles waltlgenome.</title>
        <authorList>
            <person name="Brown T."/>
            <person name="Elewa A."/>
            <person name="Iarovenko S."/>
            <person name="Subramanian E."/>
            <person name="Araus A.J."/>
            <person name="Petzold A."/>
            <person name="Susuki M."/>
            <person name="Suzuki K.-i.T."/>
            <person name="Hayashi T."/>
            <person name="Toyoda A."/>
            <person name="Oliveira C."/>
            <person name="Osipova E."/>
            <person name="Leigh N.D."/>
            <person name="Simon A."/>
            <person name="Yun M.H."/>
        </authorList>
    </citation>
    <scope>NUCLEOTIDE SEQUENCE</scope>
    <source>
        <strain evidence="2">20211129_DDA</strain>
        <tissue evidence="2">Liver</tissue>
    </source>
</reference>
<sequence length="112" mass="12461">MTGPQNYRTRTATSAGNTDQQIRQNGDDLRQDRLYGCLECTDTRHVFINKDGSKLTSFQLLAILRLALGIPLQEDLVRRKAAGNRKQEQSQKTADQSGSENHTGRPDSDIAS</sequence>
<accession>A0AAV7URE7</accession>
<evidence type="ECO:0000313" key="2">
    <source>
        <dbReference type="EMBL" id="KAJ1191251.1"/>
    </source>
</evidence>
<dbReference type="EMBL" id="JANPWB010000004">
    <property type="protein sequence ID" value="KAJ1191251.1"/>
    <property type="molecule type" value="Genomic_DNA"/>
</dbReference>
<feature type="compositionally biased region" description="Polar residues" evidence="1">
    <location>
        <begin position="1"/>
        <end position="24"/>
    </location>
</feature>
<evidence type="ECO:0000256" key="1">
    <source>
        <dbReference type="SAM" id="MobiDB-lite"/>
    </source>
</evidence>
<feature type="region of interest" description="Disordered" evidence="1">
    <location>
        <begin position="80"/>
        <end position="112"/>
    </location>
</feature>
<organism evidence="2 3">
    <name type="scientific">Pleurodeles waltl</name>
    <name type="common">Iberian ribbed newt</name>
    <dbReference type="NCBI Taxonomy" id="8319"/>
    <lineage>
        <taxon>Eukaryota</taxon>
        <taxon>Metazoa</taxon>
        <taxon>Chordata</taxon>
        <taxon>Craniata</taxon>
        <taxon>Vertebrata</taxon>
        <taxon>Euteleostomi</taxon>
        <taxon>Amphibia</taxon>
        <taxon>Batrachia</taxon>
        <taxon>Caudata</taxon>
        <taxon>Salamandroidea</taxon>
        <taxon>Salamandridae</taxon>
        <taxon>Pleurodelinae</taxon>
        <taxon>Pleurodeles</taxon>
    </lineage>
</organism>
<dbReference type="AlphaFoldDB" id="A0AAV7URE7"/>
<feature type="region of interest" description="Disordered" evidence="1">
    <location>
        <begin position="1"/>
        <end position="28"/>
    </location>
</feature>
<feature type="compositionally biased region" description="Basic and acidic residues" evidence="1">
    <location>
        <begin position="102"/>
        <end position="112"/>
    </location>
</feature>
<protein>
    <submittedName>
        <fullName evidence="2">Uncharacterized protein</fullName>
    </submittedName>
</protein>